<dbReference type="RefSeq" id="WP_201918191.1">
    <property type="nucleotide sequence ID" value="NZ_JAERQG010000001.1"/>
</dbReference>
<evidence type="ECO:0000313" key="3">
    <source>
        <dbReference type="Proteomes" id="UP000642920"/>
    </source>
</evidence>
<dbReference type="PANTHER" id="PTHR38037">
    <property type="entry name" value="ZN_PROTEASE DOMAIN-CONTAINING PROTEIN"/>
    <property type="match status" value="1"/>
</dbReference>
<evidence type="ECO:0000313" key="2">
    <source>
        <dbReference type="EMBL" id="MBL0764532.1"/>
    </source>
</evidence>
<dbReference type="InterPro" id="IPR021109">
    <property type="entry name" value="Peptidase_aspartic_dom_sf"/>
</dbReference>
<sequence length="151" mass="17117">MKQKLIIGRTDKVDLPELNLENVQAKIDTGAYTSAIHCSGIHIEKDDDGRDILCYKISGSRLGKGKKARSFKTTEFHLKKIRSSNGQMQERYIIKSKIILFGKAYKAEFSLSDRSHMKNPILLGRKLLNGKFVVDVSEEDLSYQLKLNKTA</sequence>
<reference evidence="2" key="1">
    <citation type="submission" date="2021-01" db="EMBL/GenBank/DDBJ databases">
        <title>Marivirga sp. nov., isolated from intertidal surface sediments.</title>
        <authorList>
            <person name="Zhang M."/>
        </authorList>
    </citation>
    <scope>NUCLEOTIDE SEQUENCE</scope>
    <source>
        <strain evidence="2">SM1354</strain>
    </source>
</reference>
<proteinExistence type="predicted"/>
<comment type="caution">
    <text evidence="2">The sequence shown here is derived from an EMBL/GenBank/DDBJ whole genome shotgun (WGS) entry which is preliminary data.</text>
</comment>
<name>A0A937AKT4_9BACT</name>
<dbReference type="Gene3D" id="2.40.70.10">
    <property type="entry name" value="Acid Proteases"/>
    <property type="match status" value="1"/>
</dbReference>
<dbReference type="Proteomes" id="UP000642920">
    <property type="component" value="Unassembled WGS sequence"/>
</dbReference>
<feature type="domain" description="Retropepsin-like aspartic endopeptidase" evidence="1">
    <location>
        <begin position="6"/>
        <end position="139"/>
    </location>
</feature>
<keyword evidence="2" id="KW-0378">Hydrolase</keyword>
<keyword evidence="2" id="KW-0645">Protease</keyword>
<dbReference type="GO" id="GO:0006508">
    <property type="term" value="P:proteolysis"/>
    <property type="evidence" value="ECO:0007669"/>
    <property type="project" value="UniProtKB-KW"/>
</dbReference>
<keyword evidence="3" id="KW-1185">Reference proteome</keyword>
<dbReference type="GO" id="GO:0008233">
    <property type="term" value="F:peptidase activity"/>
    <property type="evidence" value="ECO:0007669"/>
    <property type="project" value="UniProtKB-KW"/>
</dbReference>
<dbReference type="AlphaFoldDB" id="A0A937AKT4"/>
<gene>
    <name evidence="2" type="ORF">JKP34_04655</name>
</gene>
<dbReference type="PANTHER" id="PTHR38037:SF2">
    <property type="entry name" value="ATP-DEPENDENT ZINC PROTEASE DOMAIN-CONTAINING PROTEIN-RELATED"/>
    <property type="match status" value="1"/>
</dbReference>
<dbReference type="Pfam" id="PF05618">
    <property type="entry name" value="Zn_protease"/>
    <property type="match status" value="1"/>
</dbReference>
<protein>
    <submittedName>
        <fullName evidence="2">ATP-dependent zinc protease</fullName>
    </submittedName>
</protein>
<accession>A0A937AKT4</accession>
<dbReference type="SUPFAM" id="SSF50630">
    <property type="entry name" value="Acid proteases"/>
    <property type="match status" value="1"/>
</dbReference>
<dbReference type="InterPro" id="IPR008503">
    <property type="entry name" value="Asp_endopeptidase"/>
</dbReference>
<evidence type="ECO:0000259" key="1">
    <source>
        <dbReference type="Pfam" id="PF05618"/>
    </source>
</evidence>
<organism evidence="2 3">
    <name type="scientific">Marivirga atlantica</name>
    <dbReference type="NCBI Taxonomy" id="1548457"/>
    <lineage>
        <taxon>Bacteria</taxon>
        <taxon>Pseudomonadati</taxon>
        <taxon>Bacteroidota</taxon>
        <taxon>Cytophagia</taxon>
        <taxon>Cytophagales</taxon>
        <taxon>Marivirgaceae</taxon>
        <taxon>Marivirga</taxon>
    </lineage>
</organism>
<dbReference type="EMBL" id="JAERQG010000001">
    <property type="protein sequence ID" value="MBL0764532.1"/>
    <property type="molecule type" value="Genomic_DNA"/>
</dbReference>